<name>A0A0B6XZ58_9EUPU</name>
<organism evidence="1">
    <name type="scientific">Arion vulgaris</name>
    <dbReference type="NCBI Taxonomy" id="1028688"/>
    <lineage>
        <taxon>Eukaryota</taxon>
        <taxon>Metazoa</taxon>
        <taxon>Spiralia</taxon>
        <taxon>Lophotrochozoa</taxon>
        <taxon>Mollusca</taxon>
        <taxon>Gastropoda</taxon>
        <taxon>Heterobranchia</taxon>
        <taxon>Euthyneura</taxon>
        <taxon>Panpulmonata</taxon>
        <taxon>Eupulmonata</taxon>
        <taxon>Stylommatophora</taxon>
        <taxon>Helicina</taxon>
        <taxon>Arionoidea</taxon>
        <taxon>Arionidae</taxon>
        <taxon>Arion</taxon>
    </lineage>
</organism>
<evidence type="ECO:0000313" key="1">
    <source>
        <dbReference type="EMBL" id="CEK48816.1"/>
    </source>
</evidence>
<accession>A0A0B6XZ58</accession>
<proteinExistence type="predicted"/>
<reference evidence="1" key="1">
    <citation type="submission" date="2014-12" db="EMBL/GenBank/DDBJ databases">
        <title>Insight into the proteome of Arion vulgaris.</title>
        <authorList>
            <person name="Aradska J."/>
            <person name="Bulat T."/>
            <person name="Smidak R."/>
            <person name="Sarate P."/>
            <person name="Gangsoo J."/>
            <person name="Sialana F."/>
            <person name="Bilban M."/>
            <person name="Lubec G."/>
        </authorList>
    </citation>
    <scope>NUCLEOTIDE SEQUENCE</scope>
    <source>
        <tissue evidence="1">Skin</tissue>
    </source>
</reference>
<feature type="non-terminal residue" evidence="1">
    <location>
        <position position="1"/>
    </location>
</feature>
<protein>
    <submittedName>
        <fullName evidence="1">Uncharacterized protein</fullName>
    </submittedName>
</protein>
<dbReference type="AlphaFoldDB" id="A0A0B6XZ58"/>
<gene>
    <name evidence="1" type="primary">ORF5286</name>
</gene>
<sequence>IVQCNINPIKTTAEINKREISHESDPIVVELLNNLKHKLPSRIPDQILADVIYLQSSKKKGIYSFSMGPLSLSDIHNSMFKDVLSRTESFSLGFDNHSQGLFKATFSKLDYTASLFTWLNHQELGSHCKLVSFLYSGEMDKNSCVWKAILLHVKEQGIQSESELDKEETAVKLYLNGVPKGVSTTFINLLFPAAQNVVIDPESSSGLITLDFSSSKMLEKV</sequence>
<feature type="non-terminal residue" evidence="1">
    <location>
        <position position="221"/>
    </location>
</feature>
<dbReference type="EMBL" id="HACG01001951">
    <property type="protein sequence ID" value="CEK48816.1"/>
    <property type="molecule type" value="Transcribed_RNA"/>
</dbReference>